<dbReference type="GO" id="GO:0004222">
    <property type="term" value="F:metalloendopeptidase activity"/>
    <property type="evidence" value="ECO:0007669"/>
    <property type="project" value="TreeGrafter"/>
</dbReference>
<dbReference type="PANTHER" id="PTHR21666:SF285">
    <property type="entry name" value="M23 FAMILY METALLOPEPTIDASE"/>
    <property type="match status" value="1"/>
</dbReference>
<dbReference type="Pfam" id="PF03253">
    <property type="entry name" value="UT"/>
    <property type="match status" value="1"/>
</dbReference>
<keyword evidence="4 7" id="KW-0812">Transmembrane</keyword>
<feature type="transmembrane region" description="Helical" evidence="7">
    <location>
        <begin position="143"/>
        <end position="163"/>
    </location>
</feature>
<dbReference type="InterPro" id="IPR011055">
    <property type="entry name" value="Dup_hybrid_motif"/>
</dbReference>
<dbReference type="CDD" id="cd12797">
    <property type="entry name" value="M23_peptidase"/>
    <property type="match status" value="1"/>
</dbReference>
<feature type="transmembrane region" description="Helical" evidence="7">
    <location>
        <begin position="253"/>
        <end position="276"/>
    </location>
</feature>
<feature type="domain" description="M23ase beta-sheet core" evidence="8">
    <location>
        <begin position="391"/>
        <end position="480"/>
    </location>
</feature>
<dbReference type="SUPFAM" id="SSF51261">
    <property type="entry name" value="Duplicated hybrid motif"/>
    <property type="match status" value="1"/>
</dbReference>
<evidence type="ECO:0000313" key="9">
    <source>
        <dbReference type="EMBL" id="EIC20952.1"/>
    </source>
</evidence>
<evidence type="ECO:0000256" key="6">
    <source>
        <dbReference type="ARBA" id="ARBA00023136"/>
    </source>
</evidence>
<name>H8Z7U0_9GAMM</name>
<dbReference type="GO" id="GO:0005886">
    <property type="term" value="C:plasma membrane"/>
    <property type="evidence" value="ECO:0007669"/>
    <property type="project" value="UniProtKB-SubCell"/>
</dbReference>
<feature type="transmembrane region" description="Helical" evidence="7">
    <location>
        <begin position="115"/>
        <end position="136"/>
    </location>
</feature>
<keyword evidence="10" id="KW-1185">Reference proteome</keyword>
<dbReference type="STRING" id="631362.Thi970DRAFT_04632"/>
<dbReference type="AlphaFoldDB" id="H8Z7U0"/>
<keyword evidence="3" id="KW-1003">Cell membrane</keyword>
<keyword evidence="6 7" id="KW-0472">Membrane</keyword>
<feature type="transmembrane region" description="Helical" evidence="7">
    <location>
        <begin position="22"/>
        <end position="49"/>
    </location>
</feature>
<organism evidence="9 10">
    <name type="scientific">Thiorhodovibrio frisius</name>
    <dbReference type="NCBI Taxonomy" id="631362"/>
    <lineage>
        <taxon>Bacteria</taxon>
        <taxon>Pseudomonadati</taxon>
        <taxon>Pseudomonadota</taxon>
        <taxon>Gammaproteobacteria</taxon>
        <taxon>Chromatiales</taxon>
        <taxon>Chromatiaceae</taxon>
        <taxon>Thiorhodovibrio</taxon>
    </lineage>
</organism>
<reference evidence="9 10" key="2">
    <citation type="submission" date="2011-11" db="EMBL/GenBank/DDBJ databases">
        <authorList>
            <consortium name="US DOE Joint Genome Institute"/>
            <person name="Lucas S."/>
            <person name="Han J."/>
            <person name="Lapidus A."/>
            <person name="Cheng J.-F."/>
            <person name="Goodwin L."/>
            <person name="Pitluck S."/>
            <person name="Peters L."/>
            <person name="Ovchinnikova G."/>
            <person name="Zhang X."/>
            <person name="Detter J.C."/>
            <person name="Han C."/>
            <person name="Tapia R."/>
            <person name="Land M."/>
            <person name="Hauser L."/>
            <person name="Kyrpides N."/>
            <person name="Ivanova N."/>
            <person name="Pagani I."/>
            <person name="Vogl K."/>
            <person name="Liu Z."/>
            <person name="Overmann J."/>
            <person name="Frigaard N.-U."/>
            <person name="Bryant D."/>
            <person name="Woyke T."/>
        </authorList>
    </citation>
    <scope>NUCLEOTIDE SEQUENCE [LARGE SCALE GENOMIC DNA]</scope>
    <source>
        <strain evidence="9 10">970</strain>
    </source>
</reference>
<proteinExistence type="inferred from homology"/>
<dbReference type="HOGENOM" id="CLU_408163_0_0_6"/>
<dbReference type="eggNOG" id="COG4413">
    <property type="taxonomic scope" value="Bacteria"/>
</dbReference>
<dbReference type="eggNOG" id="COG0739">
    <property type="taxonomic scope" value="Bacteria"/>
</dbReference>
<dbReference type="Pfam" id="PF01551">
    <property type="entry name" value="Peptidase_M23"/>
    <property type="match status" value="1"/>
</dbReference>
<dbReference type="PANTHER" id="PTHR21666">
    <property type="entry name" value="PEPTIDASE-RELATED"/>
    <property type="match status" value="1"/>
</dbReference>
<reference evidence="10" key="1">
    <citation type="submission" date="2011-06" db="EMBL/GenBank/DDBJ databases">
        <authorList>
            <consortium name="US DOE Joint Genome Institute (JGI-PGF)"/>
            <person name="Lucas S."/>
            <person name="Han J."/>
            <person name="Lapidus A."/>
            <person name="Cheng J.-F."/>
            <person name="Goodwin L."/>
            <person name="Pitluck S."/>
            <person name="Peters L."/>
            <person name="Land M.L."/>
            <person name="Hauser L."/>
            <person name="Vogl K."/>
            <person name="Liu Z."/>
            <person name="Overmann J."/>
            <person name="Frigaard N.-U."/>
            <person name="Bryant D.A."/>
            <person name="Woyke T.J."/>
        </authorList>
    </citation>
    <scope>NUCLEOTIDE SEQUENCE [LARGE SCALE GENOMIC DNA]</scope>
    <source>
        <strain evidence="10">970</strain>
    </source>
</reference>
<feature type="transmembrane region" description="Helical" evidence="7">
    <location>
        <begin position="226"/>
        <end position="246"/>
    </location>
</feature>
<dbReference type="RefSeq" id="WP_009151355.1">
    <property type="nucleotide sequence ID" value="NZ_CP121471.1"/>
</dbReference>
<protein>
    <submittedName>
        <fullName evidence="9">Urea transporter</fullName>
    </submittedName>
</protein>
<dbReference type="Proteomes" id="UP000002964">
    <property type="component" value="Unassembled WGS sequence"/>
</dbReference>
<keyword evidence="5 7" id="KW-1133">Transmembrane helix</keyword>
<comment type="similarity">
    <text evidence="2">Belongs to the urea transporter family.</text>
</comment>
<feature type="transmembrane region" description="Helical" evidence="7">
    <location>
        <begin position="78"/>
        <end position="103"/>
    </location>
</feature>
<feature type="transmembrane region" description="Helical" evidence="7">
    <location>
        <begin position="200"/>
        <end position="220"/>
    </location>
</feature>
<evidence type="ECO:0000256" key="2">
    <source>
        <dbReference type="ARBA" id="ARBA00005914"/>
    </source>
</evidence>
<dbReference type="InterPro" id="IPR004937">
    <property type="entry name" value="Urea_transporter"/>
</dbReference>
<dbReference type="InterPro" id="IPR050570">
    <property type="entry name" value="Cell_wall_metabolism_enzyme"/>
</dbReference>
<dbReference type="Gene3D" id="1.10.3430.10">
    <property type="entry name" value="Ammonium transporter AmtB like domains"/>
    <property type="match status" value="1"/>
</dbReference>
<evidence type="ECO:0000256" key="4">
    <source>
        <dbReference type="ARBA" id="ARBA00022692"/>
    </source>
</evidence>
<evidence type="ECO:0000313" key="10">
    <source>
        <dbReference type="Proteomes" id="UP000002964"/>
    </source>
</evidence>
<dbReference type="OrthoDB" id="5489603at2"/>
<evidence type="ECO:0000256" key="1">
    <source>
        <dbReference type="ARBA" id="ARBA00004651"/>
    </source>
</evidence>
<dbReference type="GO" id="GO:0015204">
    <property type="term" value="F:urea transmembrane transporter activity"/>
    <property type="evidence" value="ECO:0007669"/>
    <property type="project" value="InterPro"/>
</dbReference>
<dbReference type="InterPro" id="IPR016047">
    <property type="entry name" value="M23ase_b-sheet_dom"/>
</dbReference>
<evidence type="ECO:0000256" key="7">
    <source>
        <dbReference type="SAM" id="Phobius"/>
    </source>
</evidence>
<dbReference type="Gene3D" id="2.70.70.10">
    <property type="entry name" value="Glucose Permease (Domain IIA)"/>
    <property type="match status" value="1"/>
</dbReference>
<dbReference type="EMBL" id="JH603170">
    <property type="protein sequence ID" value="EIC20952.1"/>
    <property type="molecule type" value="Genomic_DNA"/>
</dbReference>
<gene>
    <name evidence="9" type="ORF">Thi970DRAFT_04632</name>
</gene>
<dbReference type="InterPro" id="IPR029020">
    <property type="entry name" value="Ammonium/urea_transptr"/>
</dbReference>
<evidence type="ECO:0000256" key="5">
    <source>
        <dbReference type="ARBA" id="ARBA00022989"/>
    </source>
</evidence>
<evidence type="ECO:0000256" key="3">
    <source>
        <dbReference type="ARBA" id="ARBA00022475"/>
    </source>
</evidence>
<accession>H8Z7U0</accession>
<comment type="subcellular location">
    <subcellularLocation>
        <location evidence="1">Cell membrane</location>
        <topology evidence="1">Multi-pass membrane protein</topology>
    </subcellularLocation>
</comment>
<sequence>MVRFANALLSSYGSFLFFRHPWANLLLVGATLQAPWTGLCGLIAAAAALASRRALDMTDDAVDGNGGMGGMDRVNGMLAGLFVGATFAPGPQLLALALFAGALAPPLTRVLHDRLTLGAGLPVLSAPMVVLAFVMLGVGRALALPFASAHLSGSVETWLATALPGGAQAYLVSMGAIYFTPTLVGGLLVLAAVLVASRALALLSLLAWALAVGVLAAFGLSWQLPAVSASATAAMVAALMAGGVFARPGRRALAVGMAVAVVAALFSLALTNALWYLALPPLSLPYLATLWLAMAACGRHRGQPWSSYWLDFPQVPERSLEGTRLAETRGVGIGSLPVRAPFSGTWDVYQGFDGPHTHRGIWRHALDFHRLVGGSAHRGDGRLLTDYYCFGAVVKAPVHGVVVACRDDLADNPPGEVDAFHPWGNHVLIQVDIGVFALLAHLQQESLTVATGTLVAPGQPVARCGNSGRSPQPHLHLHVQRLPMLGAPTIPFHLAFVMLERESAPAPDALAFNAVPRARERVTAAVVDPALAGAMHHPVRRRYAYAGEGQWQAARSWEAAVELDMAGRAWLVSSNGARIGIAEGACAAALYDRHGPADSLLDALALAAGLTPLIGGKTEWRDAPPLSLLALPQILNLVCWLLPGLLRVESHYRRKPAATGGWHQEGHHQVLLGKRMLWSCKSMARIVEGEGVSAFHVIGADGQRIGARLVSHGVKPDIGIAGWSLPARMVA</sequence>
<evidence type="ECO:0000259" key="8">
    <source>
        <dbReference type="Pfam" id="PF01551"/>
    </source>
</evidence>
<feature type="transmembrane region" description="Helical" evidence="7">
    <location>
        <begin position="169"/>
        <end position="193"/>
    </location>
</feature>